<gene>
    <name evidence="2" type="ORF">AVEN_194595_1</name>
</gene>
<evidence type="ECO:0000256" key="1">
    <source>
        <dbReference type="SAM" id="MobiDB-lite"/>
    </source>
</evidence>
<proteinExistence type="predicted"/>
<accession>A0A4Y2A6P2</accession>
<evidence type="ECO:0000313" key="3">
    <source>
        <dbReference type="Proteomes" id="UP000499080"/>
    </source>
</evidence>
<comment type="caution">
    <text evidence="2">The sequence shown here is derived from an EMBL/GenBank/DDBJ whole genome shotgun (WGS) entry which is preliminary data.</text>
</comment>
<organism evidence="2 3">
    <name type="scientific">Araneus ventricosus</name>
    <name type="common">Orbweaver spider</name>
    <name type="synonym">Epeira ventricosa</name>
    <dbReference type="NCBI Taxonomy" id="182803"/>
    <lineage>
        <taxon>Eukaryota</taxon>
        <taxon>Metazoa</taxon>
        <taxon>Ecdysozoa</taxon>
        <taxon>Arthropoda</taxon>
        <taxon>Chelicerata</taxon>
        <taxon>Arachnida</taxon>
        <taxon>Araneae</taxon>
        <taxon>Araneomorphae</taxon>
        <taxon>Entelegynae</taxon>
        <taxon>Araneoidea</taxon>
        <taxon>Araneidae</taxon>
        <taxon>Araneus</taxon>
    </lineage>
</organism>
<sequence>MKIEHNFQPSVDGLAPKELAPPCLGIRGQVKNGRQDSSRKLRLRGLKPEELFRMRGVKSSLVSDTAVVPSHIQRGPRWPSGKAPSGPEDRRFETRFHRRSIVYGACCTLNHT</sequence>
<dbReference type="AlphaFoldDB" id="A0A4Y2A6P2"/>
<reference evidence="2 3" key="1">
    <citation type="journal article" date="2019" name="Sci. Rep.">
        <title>Orb-weaving spider Araneus ventricosus genome elucidates the spidroin gene catalogue.</title>
        <authorList>
            <person name="Kono N."/>
            <person name="Nakamura H."/>
            <person name="Ohtoshi R."/>
            <person name="Moran D.A.P."/>
            <person name="Shinohara A."/>
            <person name="Yoshida Y."/>
            <person name="Fujiwara M."/>
            <person name="Mori M."/>
            <person name="Tomita M."/>
            <person name="Arakawa K."/>
        </authorList>
    </citation>
    <scope>NUCLEOTIDE SEQUENCE [LARGE SCALE GENOMIC DNA]</scope>
</reference>
<dbReference type="Proteomes" id="UP000499080">
    <property type="component" value="Unassembled WGS sequence"/>
</dbReference>
<feature type="region of interest" description="Disordered" evidence="1">
    <location>
        <begin position="71"/>
        <end position="90"/>
    </location>
</feature>
<name>A0A4Y2A6P2_ARAVE</name>
<keyword evidence="3" id="KW-1185">Reference proteome</keyword>
<protein>
    <submittedName>
        <fullName evidence="2">Uncharacterized protein</fullName>
    </submittedName>
</protein>
<dbReference type="EMBL" id="BGPR01000007">
    <property type="protein sequence ID" value="GBL75403.1"/>
    <property type="molecule type" value="Genomic_DNA"/>
</dbReference>
<evidence type="ECO:0000313" key="2">
    <source>
        <dbReference type="EMBL" id="GBL75403.1"/>
    </source>
</evidence>